<evidence type="ECO:0000256" key="5">
    <source>
        <dbReference type="HAMAP-Rule" id="MF_00921"/>
    </source>
</evidence>
<dbReference type="GO" id="GO:0016776">
    <property type="term" value="F:phosphotransferase activity, phosphate group as acceptor"/>
    <property type="evidence" value="ECO:0007669"/>
    <property type="project" value="UniProtKB-UniRule"/>
</dbReference>
<dbReference type="OrthoDB" id="9782201at2"/>
<dbReference type="RefSeq" id="WP_066771059.1">
    <property type="nucleotide sequence ID" value="NZ_CP013244.1"/>
</dbReference>
<evidence type="ECO:0000313" key="6">
    <source>
        <dbReference type="EMBL" id="ANP46292.1"/>
    </source>
</evidence>
<keyword evidence="2 5" id="KW-0808">Transferase</keyword>
<dbReference type="HAMAP" id="MF_00921">
    <property type="entry name" value="PDRP"/>
    <property type="match status" value="1"/>
</dbReference>
<dbReference type="EMBL" id="CP013244">
    <property type="protein sequence ID" value="ANP46292.1"/>
    <property type="molecule type" value="Genomic_DNA"/>
</dbReference>
<keyword evidence="7" id="KW-1185">Reference proteome</keyword>
<proteinExistence type="inferred from homology"/>
<dbReference type="InterPro" id="IPR005177">
    <property type="entry name" value="Kinase-pyrophosphorylase"/>
</dbReference>
<evidence type="ECO:0000256" key="1">
    <source>
        <dbReference type="ARBA" id="ARBA00022527"/>
    </source>
</evidence>
<dbReference type="GO" id="GO:0005524">
    <property type="term" value="F:ATP binding"/>
    <property type="evidence" value="ECO:0007669"/>
    <property type="project" value="InterPro"/>
</dbReference>
<feature type="binding site" evidence="5">
    <location>
        <begin position="155"/>
        <end position="162"/>
    </location>
    <ligand>
        <name>ADP</name>
        <dbReference type="ChEBI" id="CHEBI:456216"/>
    </ligand>
</feature>
<accession>A0A1B1AIA9</accession>
<dbReference type="PANTHER" id="PTHR31756">
    <property type="entry name" value="PYRUVATE, PHOSPHATE DIKINASE REGULATORY PROTEIN 1, CHLOROPLASTIC"/>
    <property type="match status" value="1"/>
</dbReference>
<organism evidence="6 7">
    <name type="scientific">Candidatus Viadribacter manganicus</name>
    <dbReference type="NCBI Taxonomy" id="1759059"/>
    <lineage>
        <taxon>Bacteria</taxon>
        <taxon>Pseudomonadati</taxon>
        <taxon>Pseudomonadota</taxon>
        <taxon>Alphaproteobacteria</taxon>
        <taxon>Hyphomonadales</taxon>
        <taxon>Hyphomonadaceae</taxon>
        <taxon>Candidatus Viadribacter</taxon>
    </lineage>
</organism>
<dbReference type="InterPro" id="IPR026565">
    <property type="entry name" value="PPDK_reg"/>
</dbReference>
<protein>
    <recommendedName>
        <fullName evidence="5">Putative pyruvate, phosphate dikinase regulatory protein</fullName>
        <shortName evidence="5">PPDK regulatory protein</shortName>
        <ecNumber evidence="5">2.7.11.32</ecNumber>
        <ecNumber evidence="5">2.7.4.27</ecNumber>
    </recommendedName>
</protein>
<evidence type="ECO:0000256" key="2">
    <source>
        <dbReference type="ARBA" id="ARBA00022679"/>
    </source>
</evidence>
<dbReference type="NCBIfam" id="NF003742">
    <property type="entry name" value="PRK05339.1"/>
    <property type="match status" value="1"/>
</dbReference>
<keyword evidence="6" id="KW-0670">Pyruvate</keyword>
<reference evidence="6 7" key="1">
    <citation type="submission" date="2015-11" db="EMBL/GenBank/DDBJ databases">
        <title>Whole-Genome Sequence of Candidatus Oderbacter manganicum from the National Park Lower Oder Valley, Germany.</title>
        <authorList>
            <person name="Braun B."/>
            <person name="Liere K."/>
            <person name="Szewzyk U."/>
        </authorList>
    </citation>
    <scope>NUCLEOTIDE SEQUENCE [LARGE SCALE GENOMIC DNA]</scope>
    <source>
        <strain evidence="6 7">OTSz_A_272</strain>
    </source>
</reference>
<dbReference type="GO" id="GO:0004674">
    <property type="term" value="F:protein serine/threonine kinase activity"/>
    <property type="evidence" value="ECO:0007669"/>
    <property type="project" value="UniProtKB-UniRule"/>
</dbReference>
<dbReference type="FunCoup" id="A0A1B1AIA9">
    <property type="interactions" value="258"/>
</dbReference>
<dbReference type="EC" id="2.7.4.27" evidence="5"/>
<comment type="similarity">
    <text evidence="5">Belongs to the pyruvate, phosphate/water dikinase regulatory protein family. PDRP subfamily.</text>
</comment>
<dbReference type="GO" id="GO:0043531">
    <property type="term" value="F:ADP binding"/>
    <property type="evidence" value="ECO:0007669"/>
    <property type="project" value="UniProtKB-UniRule"/>
</dbReference>
<dbReference type="AlphaFoldDB" id="A0A1B1AIA9"/>
<dbReference type="EC" id="2.7.11.32" evidence="5"/>
<name>A0A1B1AIA9_9PROT</name>
<evidence type="ECO:0000313" key="7">
    <source>
        <dbReference type="Proteomes" id="UP000092498"/>
    </source>
</evidence>
<dbReference type="KEGG" id="cbot:ATE48_10375"/>
<dbReference type="Pfam" id="PF03618">
    <property type="entry name" value="Kinase-PPPase"/>
    <property type="match status" value="1"/>
</dbReference>
<evidence type="ECO:0000256" key="3">
    <source>
        <dbReference type="ARBA" id="ARBA00022741"/>
    </source>
</evidence>
<evidence type="ECO:0000256" key="4">
    <source>
        <dbReference type="ARBA" id="ARBA00022777"/>
    </source>
</evidence>
<dbReference type="InParanoid" id="A0A1B1AIA9"/>
<gene>
    <name evidence="6" type="ORF">ATE48_10375</name>
</gene>
<comment type="catalytic activity">
    <reaction evidence="5">
        <text>N(tele)-phospho-L-histidyl/O-phospho-L-threonyl-[pyruvate, phosphate dikinase] + phosphate + H(+) = N(tele)-phospho-L-histidyl/L-threonyl-[pyruvate, phosphate dikinase] + diphosphate</text>
        <dbReference type="Rhea" id="RHEA:43696"/>
        <dbReference type="Rhea" id="RHEA-COMP:10650"/>
        <dbReference type="Rhea" id="RHEA-COMP:10651"/>
        <dbReference type="ChEBI" id="CHEBI:15378"/>
        <dbReference type="ChEBI" id="CHEBI:30013"/>
        <dbReference type="ChEBI" id="CHEBI:33019"/>
        <dbReference type="ChEBI" id="CHEBI:43474"/>
        <dbReference type="ChEBI" id="CHEBI:61977"/>
        <dbReference type="ChEBI" id="CHEBI:83586"/>
        <dbReference type="EC" id="2.7.4.27"/>
    </reaction>
</comment>
<sequence>MTHDRLGIFANFHLVSDSTGETLAGVLRATCAQFDNVMPVEHSYFLVRSARQLERVITEIAAAPGVVMFTLSNLEHRAQLEDACREMDMPCVAVLDPVLDMTSRYLGVEMNHRVGNPRKLNAEYFKRIDALDFAMYHDDGQQHVDLAVADVILVGVSRTSKTPTCVYLAHRGVKAANVPMVPGVPLPPEVFSKDGPLVVGLLISADRLIHIRRNRLASMKETRAGSYTDEDAVRREVMDAQKLFEREGWPTIDVSRRSIEETAAAVLNLLADRAT</sequence>
<comment type="function">
    <text evidence="5">Bifunctional serine/threonine kinase and phosphorylase involved in the regulation of the pyruvate, phosphate dikinase (PPDK) by catalyzing its phosphorylation/dephosphorylation.</text>
</comment>
<dbReference type="PANTHER" id="PTHR31756:SF3">
    <property type="entry name" value="PYRUVATE, PHOSPHATE DIKINASE REGULATORY PROTEIN 1, CHLOROPLASTIC"/>
    <property type="match status" value="1"/>
</dbReference>
<keyword evidence="1 5" id="KW-0723">Serine/threonine-protein kinase</keyword>
<dbReference type="STRING" id="1759059.ATE48_10375"/>
<comment type="catalytic activity">
    <reaction evidence="5">
        <text>N(tele)-phospho-L-histidyl/L-threonyl-[pyruvate, phosphate dikinase] + ADP = N(tele)-phospho-L-histidyl/O-phospho-L-threonyl-[pyruvate, phosphate dikinase] + AMP + H(+)</text>
        <dbReference type="Rhea" id="RHEA:43692"/>
        <dbReference type="Rhea" id="RHEA-COMP:10650"/>
        <dbReference type="Rhea" id="RHEA-COMP:10651"/>
        <dbReference type="ChEBI" id="CHEBI:15378"/>
        <dbReference type="ChEBI" id="CHEBI:30013"/>
        <dbReference type="ChEBI" id="CHEBI:61977"/>
        <dbReference type="ChEBI" id="CHEBI:83586"/>
        <dbReference type="ChEBI" id="CHEBI:456215"/>
        <dbReference type="ChEBI" id="CHEBI:456216"/>
        <dbReference type="EC" id="2.7.11.32"/>
    </reaction>
</comment>
<keyword evidence="3 5" id="KW-0547">Nucleotide-binding</keyword>
<dbReference type="Proteomes" id="UP000092498">
    <property type="component" value="Chromosome"/>
</dbReference>
<keyword evidence="4 5" id="KW-0418">Kinase</keyword>